<keyword evidence="5 7" id="KW-1133">Transmembrane helix</keyword>
<proteinExistence type="predicted"/>
<keyword evidence="2" id="KW-0813">Transport</keyword>
<evidence type="ECO:0000256" key="2">
    <source>
        <dbReference type="ARBA" id="ARBA00022448"/>
    </source>
</evidence>
<feature type="transmembrane region" description="Helical" evidence="7">
    <location>
        <begin position="38"/>
        <end position="57"/>
    </location>
</feature>
<feature type="transmembrane region" description="Helical" evidence="7">
    <location>
        <begin position="64"/>
        <end position="86"/>
    </location>
</feature>
<accession>A0ABS7ZRH5</accession>
<keyword evidence="6 7" id="KW-0472">Membrane</keyword>
<keyword evidence="4 7" id="KW-0812">Transmembrane</keyword>
<feature type="transmembrane region" description="Helical" evidence="7">
    <location>
        <begin position="228"/>
        <end position="249"/>
    </location>
</feature>
<evidence type="ECO:0000313" key="9">
    <source>
        <dbReference type="Proteomes" id="UP000714380"/>
    </source>
</evidence>
<evidence type="ECO:0000256" key="4">
    <source>
        <dbReference type="ARBA" id="ARBA00022692"/>
    </source>
</evidence>
<evidence type="ECO:0000256" key="1">
    <source>
        <dbReference type="ARBA" id="ARBA00004141"/>
    </source>
</evidence>
<feature type="transmembrane region" description="Helical" evidence="7">
    <location>
        <begin position="287"/>
        <end position="306"/>
    </location>
</feature>
<dbReference type="Pfam" id="PF03547">
    <property type="entry name" value="Mem_trans"/>
    <property type="match status" value="1"/>
</dbReference>
<evidence type="ECO:0000256" key="6">
    <source>
        <dbReference type="ARBA" id="ARBA00023136"/>
    </source>
</evidence>
<protein>
    <submittedName>
        <fullName evidence="8">AEC family transporter</fullName>
    </submittedName>
</protein>
<comment type="caution">
    <text evidence="8">The sequence shown here is derived from an EMBL/GenBank/DDBJ whole genome shotgun (WGS) entry which is preliminary data.</text>
</comment>
<dbReference type="RefSeq" id="WP_225674962.1">
    <property type="nucleotide sequence ID" value="NZ_JAEDAH010000058.1"/>
</dbReference>
<dbReference type="EMBL" id="JAEDAH010000058">
    <property type="protein sequence ID" value="MCA6064212.1"/>
    <property type="molecule type" value="Genomic_DNA"/>
</dbReference>
<evidence type="ECO:0000256" key="7">
    <source>
        <dbReference type="SAM" id="Phobius"/>
    </source>
</evidence>
<dbReference type="PANTHER" id="PTHR36838:SF3">
    <property type="entry name" value="TRANSPORTER AUXIN EFFLUX CARRIER EC FAMILY"/>
    <property type="match status" value="1"/>
</dbReference>
<feature type="transmembrane region" description="Helical" evidence="7">
    <location>
        <begin position="170"/>
        <end position="189"/>
    </location>
</feature>
<feature type="transmembrane region" description="Helical" evidence="7">
    <location>
        <begin position="195"/>
        <end position="216"/>
    </location>
</feature>
<evidence type="ECO:0000313" key="8">
    <source>
        <dbReference type="EMBL" id="MCA6064212.1"/>
    </source>
</evidence>
<name>A0ABS7ZRH5_9GAMM</name>
<sequence>MAYILSTLAPIFGLILLGFTLRRTQRLGEHAASELNRLVVWLCLPALLFTSTATAPLHSIWHPGFVMAFTLATLSVYGLTLVWRLAQGLPLSSASLDALGASYANTGYVGIPLCLFVLGDDGLAPALVSTLIVVSLLFAIAVVAVEVSLHRHQGVFKALAKVLLALSKNPLVVSPLIGIGWNLAGFGVHDVAGSLLKLLGDATVPCALISLGAFLAQKQASRASSANSLVLIKLIVHPALTWLLAFYVFELPTLWASAAVLLSALPTGTGPYMLAEFYKHEASVVSRTILLSTVGSVLTLAGLLAVL</sequence>
<feature type="transmembrane region" description="Helical" evidence="7">
    <location>
        <begin position="126"/>
        <end position="149"/>
    </location>
</feature>
<evidence type="ECO:0000256" key="3">
    <source>
        <dbReference type="ARBA" id="ARBA00022475"/>
    </source>
</evidence>
<keyword evidence="3" id="KW-1003">Cell membrane</keyword>
<feature type="transmembrane region" description="Helical" evidence="7">
    <location>
        <begin position="255"/>
        <end position="275"/>
    </location>
</feature>
<dbReference type="PANTHER" id="PTHR36838">
    <property type="entry name" value="AUXIN EFFLUX CARRIER FAMILY PROTEIN"/>
    <property type="match status" value="1"/>
</dbReference>
<keyword evidence="9" id="KW-1185">Reference proteome</keyword>
<evidence type="ECO:0000256" key="5">
    <source>
        <dbReference type="ARBA" id="ARBA00022989"/>
    </source>
</evidence>
<comment type="subcellular location">
    <subcellularLocation>
        <location evidence="1">Membrane</location>
        <topology evidence="1">Multi-pass membrane protein</topology>
    </subcellularLocation>
</comment>
<dbReference type="Proteomes" id="UP000714380">
    <property type="component" value="Unassembled WGS sequence"/>
</dbReference>
<reference evidence="8 9" key="1">
    <citation type="submission" date="2020-12" db="EMBL/GenBank/DDBJ databases">
        <title>Novel Thalassolituus-related marine hydrocarbonoclastic bacteria mediated algae-derived hydrocarbons mineralization in twilight zone of the northern South China Sea.</title>
        <authorList>
            <person name="Dong C."/>
        </authorList>
    </citation>
    <scope>NUCLEOTIDE SEQUENCE [LARGE SCALE GENOMIC DNA]</scope>
    <source>
        <strain evidence="8 9">IMCC1826</strain>
    </source>
</reference>
<dbReference type="InterPro" id="IPR004776">
    <property type="entry name" value="Mem_transp_PIN-like"/>
</dbReference>
<gene>
    <name evidence="8" type="ORF">I9W95_11400</name>
</gene>
<organism evidence="8 9">
    <name type="scientific">Thalassolituus marinus</name>
    <dbReference type="NCBI Taxonomy" id="671053"/>
    <lineage>
        <taxon>Bacteria</taxon>
        <taxon>Pseudomonadati</taxon>
        <taxon>Pseudomonadota</taxon>
        <taxon>Gammaproteobacteria</taxon>
        <taxon>Oceanospirillales</taxon>
        <taxon>Oceanospirillaceae</taxon>
        <taxon>Thalassolituus</taxon>
    </lineage>
</organism>